<dbReference type="Proteomes" id="UP001610432">
    <property type="component" value="Unassembled WGS sequence"/>
</dbReference>
<sequence length="73" mass="8569">MGGYRVGLWLILWICDGDYRLYETWVRSLLASLSSPSSTTMCCHYYRSYINLHHEQPQFSTTMLMTPLKLKTC</sequence>
<dbReference type="EMBL" id="JBFXLQ010000019">
    <property type="protein sequence ID" value="KAL2867386.1"/>
    <property type="molecule type" value="Genomic_DNA"/>
</dbReference>
<dbReference type="GeneID" id="98144150"/>
<evidence type="ECO:0008006" key="3">
    <source>
        <dbReference type="Google" id="ProtNLM"/>
    </source>
</evidence>
<name>A0ABR4LSF7_9EURO</name>
<organism evidence="1 2">
    <name type="scientific">Aspergillus lucknowensis</name>
    <dbReference type="NCBI Taxonomy" id="176173"/>
    <lineage>
        <taxon>Eukaryota</taxon>
        <taxon>Fungi</taxon>
        <taxon>Dikarya</taxon>
        <taxon>Ascomycota</taxon>
        <taxon>Pezizomycotina</taxon>
        <taxon>Eurotiomycetes</taxon>
        <taxon>Eurotiomycetidae</taxon>
        <taxon>Eurotiales</taxon>
        <taxon>Aspergillaceae</taxon>
        <taxon>Aspergillus</taxon>
        <taxon>Aspergillus subgen. Nidulantes</taxon>
    </lineage>
</organism>
<keyword evidence="2" id="KW-1185">Reference proteome</keyword>
<reference evidence="1 2" key="1">
    <citation type="submission" date="2024-07" db="EMBL/GenBank/DDBJ databases">
        <title>Section-level genome sequencing and comparative genomics of Aspergillus sections Usti and Cavernicolus.</title>
        <authorList>
            <consortium name="Lawrence Berkeley National Laboratory"/>
            <person name="Nybo J.L."/>
            <person name="Vesth T.C."/>
            <person name="Theobald S."/>
            <person name="Frisvad J.C."/>
            <person name="Larsen T.O."/>
            <person name="Kjaerboelling I."/>
            <person name="Rothschild-Mancinelli K."/>
            <person name="Lyhne E.K."/>
            <person name="Kogle M.E."/>
            <person name="Barry K."/>
            <person name="Clum A."/>
            <person name="Na H."/>
            <person name="Ledsgaard L."/>
            <person name="Lin J."/>
            <person name="Lipzen A."/>
            <person name="Kuo A."/>
            <person name="Riley R."/>
            <person name="Mondo S."/>
            <person name="Labutti K."/>
            <person name="Haridas S."/>
            <person name="Pangalinan J."/>
            <person name="Salamov A.A."/>
            <person name="Simmons B.A."/>
            <person name="Magnuson J.K."/>
            <person name="Chen J."/>
            <person name="Drula E."/>
            <person name="Henrissat B."/>
            <person name="Wiebenga A."/>
            <person name="Lubbers R.J."/>
            <person name="Gomes A.C."/>
            <person name="Macurrencykelacurrency M.R."/>
            <person name="Stajich J."/>
            <person name="Grigoriev I.V."/>
            <person name="Mortensen U.H."/>
            <person name="De Vries R.P."/>
            <person name="Baker S.E."/>
            <person name="Andersen M.R."/>
        </authorList>
    </citation>
    <scope>NUCLEOTIDE SEQUENCE [LARGE SCALE GENOMIC DNA]</scope>
    <source>
        <strain evidence="1 2">CBS 449.75</strain>
    </source>
</reference>
<evidence type="ECO:0000313" key="2">
    <source>
        <dbReference type="Proteomes" id="UP001610432"/>
    </source>
</evidence>
<gene>
    <name evidence="1" type="ORF">BJX67DRAFT_353008</name>
</gene>
<proteinExistence type="predicted"/>
<protein>
    <recommendedName>
        <fullName evidence="3">Secreted protein</fullName>
    </recommendedName>
</protein>
<dbReference type="RefSeq" id="XP_070886365.1">
    <property type="nucleotide sequence ID" value="XM_071029078.1"/>
</dbReference>
<accession>A0ABR4LSF7</accession>
<evidence type="ECO:0000313" key="1">
    <source>
        <dbReference type="EMBL" id="KAL2867386.1"/>
    </source>
</evidence>
<comment type="caution">
    <text evidence="1">The sequence shown here is derived from an EMBL/GenBank/DDBJ whole genome shotgun (WGS) entry which is preliminary data.</text>
</comment>